<evidence type="ECO:0008006" key="4">
    <source>
        <dbReference type="Google" id="ProtNLM"/>
    </source>
</evidence>
<keyword evidence="1" id="KW-0732">Signal</keyword>
<accession>A0AA48KP26</accession>
<gene>
    <name evidence="2" type="ORF">MACH07_22850</name>
</gene>
<evidence type="ECO:0000313" key="3">
    <source>
        <dbReference type="Proteomes" id="UP001330184"/>
    </source>
</evidence>
<feature type="chain" id="PRO_5041465532" description="DUF4468 domain-containing protein" evidence="1">
    <location>
        <begin position="21"/>
        <end position="200"/>
    </location>
</feature>
<evidence type="ECO:0000256" key="1">
    <source>
        <dbReference type="SAM" id="SignalP"/>
    </source>
</evidence>
<dbReference type="EMBL" id="AP027268">
    <property type="protein sequence ID" value="BDW93453.1"/>
    <property type="molecule type" value="Genomic_DNA"/>
</dbReference>
<name>A0AA48KP26_9FLAO</name>
<feature type="signal peptide" evidence="1">
    <location>
        <begin position="1"/>
        <end position="20"/>
    </location>
</feature>
<reference evidence="2 3" key="1">
    <citation type="submission" date="2023-01" db="EMBL/GenBank/DDBJ databases">
        <title>Complete genome sequence of Muricauda aquimarina strain IFOP_LL357.</title>
        <authorList>
            <person name="Gajardo G."/>
            <person name="Ueki S."/>
            <person name="Maruyama F."/>
        </authorList>
    </citation>
    <scope>NUCLEOTIDE SEQUENCE [LARGE SCALE GENOMIC DNA]</scope>
    <source>
        <strain evidence="2 3">IFOP_LL357</strain>
    </source>
</reference>
<dbReference type="AlphaFoldDB" id="A0AA48KP26"/>
<dbReference type="RefSeq" id="WP_338193979.1">
    <property type="nucleotide sequence ID" value="NZ_AP027268.1"/>
</dbReference>
<evidence type="ECO:0000313" key="2">
    <source>
        <dbReference type="EMBL" id="BDW93453.1"/>
    </source>
</evidence>
<protein>
    <recommendedName>
        <fullName evidence="4">DUF4468 domain-containing protein</fullName>
    </recommendedName>
</protein>
<organism evidence="2 3">
    <name type="scientific">Flagellimonas marinaquae</name>
    <dbReference type="NCBI Taxonomy" id="254955"/>
    <lineage>
        <taxon>Bacteria</taxon>
        <taxon>Pseudomonadati</taxon>
        <taxon>Bacteroidota</taxon>
        <taxon>Flavobacteriia</taxon>
        <taxon>Flavobacteriales</taxon>
        <taxon>Flavobacteriaceae</taxon>
        <taxon>Flagellimonas</taxon>
    </lineage>
</organism>
<proteinExistence type="predicted"/>
<keyword evidence="3" id="KW-1185">Reference proteome</keyword>
<sequence>MKSIVVLISMIVLCSANAKAQNTKSVLIFKDGTQLEGLAKVNFWEQIKFRKGKGEKRERYTFDEVDTLKLFEDTEPSIYVQVKIKGEGFHEILEVVDQGKNLIYYRDRNERYYAPATMPNGNMPPIPMGGSYSYTDSYVRKPGENEATYLASTNWLSGNFKKMASQYFEDCPALVAKIQNKEFKKKHLKEIITYYNTQCK</sequence>
<dbReference type="Proteomes" id="UP001330184">
    <property type="component" value="Chromosome"/>
</dbReference>